<evidence type="ECO:0000259" key="5">
    <source>
        <dbReference type="Pfam" id="PF13458"/>
    </source>
</evidence>
<sequence length="426" mass="43718">MRVDPFDPKVESDKSGTEQSEPGKSGILGSKASRRSALGLLLGAPLLGACAGVQQSISQFSVPNPFSSSQPATGPAGGPQQPSTSIGNGQVKVALILPLSAGGNAGTAATSMKNASEMALAEFLNPNLQLLIKDDAGSPQGAQAAAQQAVDEGAEIILGPLFASSVPAVAQVARGRGISVIAFSTDSSVASRGVYLLSFLPESDVNRIVEYAATIGKRSFAAMLPENAYGNVVETAFKQAVPKRGGRVAIFEKYGADRATTARTVAQSLQNADSLLLADDGEAVVQTADALTAAGANLANVQLLGTGLWDNPRVFASPRLQGALYAAPDPAGFRSFANRYRNKYGGEPVRTATLAYDAVALIAALSRTQGGKRFTTEVLLNSSGFAGIDGLFRFRADGTNERGLAVMRVTSGGPTPVAGSPKSFGA</sequence>
<dbReference type="PANTHER" id="PTHR30483:SF6">
    <property type="entry name" value="PERIPLASMIC BINDING PROTEIN OF ABC TRANSPORTER FOR NATURAL AMINO ACIDS"/>
    <property type="match status" value="1"/>
</dbReference>
<dbReference type="CDD" id="cd06339">
    <property type="entry name" value="PBP1_YraM_LppC_lipoprotein-like"/>
    <property type="match status" value="1"/>
</dbReference>
<dbReference type="InterPro" id="IPR028082">
    <property type="entry name" value="Peripla_BP_I"/>
</dbReference>
<proteinExistence type="inferred from homology"/>
<evidence type="ECO:0000256" key="4">
    <source>
        <dbReference type="SAM" id="MobiDB-lite"/>
    </source>
</evidence>
<dbReference type="GO" id="GO:0006865">
    <property type="term" value="P:amino acid transport"/>
    <property type="evidence" value="ECO:0007669"/>
    <property type="project" value="UniProtKB-KW"/>
</dbReference>
<feature type="compositionally biased region" description="Basic and acidic residues" evidence="4">
    <location>
        <begin position="1"/>
        <end position="16"/>
    </location>
</feature>
<dbReference type="EMBL" id="LT670849">
    <property type="protein sequence ID" value="SHN74870.1"/>
    <property type="molecule type" value="Genomic_DNA"/>
</dbReference>
<organism evidence="6 7">
    <name type="scientific">Bradyrhizobium erythrophlei</name>
    <dbReference type="NCBI Taxonomy" id="1437360"/>
    <lineage>
        <taxon>Bacteria</taxon>
        <taxon>Pseudomonadati</taxon>
        <taxon>Pseudomonadota</taxon>
        <taxon>Alphaproteobacteria</taxon>
        <taxon>Hyphomicrobiales</taxon>
        <taxon>Nitrobacteraceae</taxon>
        <taxon>Bradyrhizobium</taxon>
    </lineage>
</organism>
<comment type="similarity">
    <text evidence="1">Belongs to the leucine-binding protein family.</text>
</comment>
<dbReference type="PANTHER" id="PTHR30483">
    <property type="entry name" value="LEUCINE-SPECIFIC-BINDING PROTEIN"/>
    <property type="match status" value="1"/>
</dbReference>
<feature type="domain" description="Leucine-binding protein" evidence="5">
    <location>
        <begin position="90"/>
        <end position="413"/>
    </location>
</feature>
<evidence type="ECO:0000256" key="1">
    <source>
        <dbReference type="ARBA" id="ARBA00010062"/>
    </source>
</evidence>
<gene>
    <name evidence="6" type="ORF">SAMN05444170_2819</name>
</gene>
<feature type="region of interest" description="Disordered" evidence="4">
    <location>
        <begin position="1"/>
        <end position="30"/>
    </location>
</feature>
<dbReference type="OrthoDB" id="7210494at2"/>
<keyword evidence="2" id="KW-0732">Signal</keyword>
<evidence type="ECO:0000313" key="7">
    <source>
        <dbReference type="Proteomes" id="UP000184096"/>
    </source>
</evidence>
<dbReference type="AlphaFoldDB" id="A0A1M7TW18"/>
<name>A0A1M7TW18_9BRAD</name>
<dbReference type="Proteomes" id="UP000184096">
    <property type="component" value="Chromosome I"/>
</dbReference>
<evidence type="ECO:0000313" key="6">
    <source>
        <dbReference type="EMBL" id="SHN74870.1"/>
    </source>
</evidence>
<evidence type="ECO:0000256" key="3">
    <source>
        <dbReference type="ARBA" id="ARBA00022970"/>
    </source>
</evidence>
<evidence type="ECO:0000256" key="2">
    <source>
        <dbReference type="ARBA" id="ARBA00022729"/>
    </source>
</evidence>
<dbReference type="Gene3D" id="3.40.50.2300">
    <property type="match status" value="2"/>
</dbReference>
<dbReference type="RefSeq" id="WP_083587576.1">
    <property type="nucleotide sequence ID" value="NZ_LT670849.1"/>
</dbReference>
<reference evidence="7" key="1">
    <citation type="submission" date="2016-11" db="EMBL/GenBank/DDBJ databases">
        <authorList>
            <person name="Varghese N."/>
            <person name="Submissions S."/>
        </authorList>
    </citation>
    <scope>NUCLEOTIDE SEQUENCE [LARGE SCALE GENOMIC DNA]</scope>
    <source>
        <strain evidence="7">GAS401</strain>
    </source>
</reference>
<keyword evidence="3" id="KW-0029">Amino-acid transport</keyword>
<dbReference type="InterPro" id="IPR051010">
    <property type="entry name" value="BCAA_transport"/>
</dbReference>
<dbReference type="InterPro" id="IPR028081">
    <property type="entry name" value="Leu-bd"/>
</dbReference>
<feature type="region of interest" description="Disordered" evidence="4">
    <location>
        <begin position="62"/>
        <end position="85"/>
    </location>
</feature>
<dbReference type="Pfam" id="PF13458">
    <property type="entry name" value="Peripla_BP_6"/>
    <property type="match status" value="1"/>
</dbReference>
<accession>A0A1M7TW18</accession>
<protein>
    <submittedName>
        <fullName evidence="6">Amino acid/amide ABC transporter substrate-binding protein, HAAT family</fullName>
    </submittedName>
</protein>
<keyword evidence="7" id="KW-1185">Reference proteome</keyword>
<feature type="compositionally biased region" description="Low complexity" evidence="4">
    <location>
        <begin position="67"/>
        <end position="85"/>
    </location>
</feature>
<keyword evidence="3" id="KW-0813">Transport</keyword>
<dbReference type="SUPFAM" id="SSF53822">
    <property type="entry name" value="Periplasmic binding protein-like I"/>
    <property type="match status" value="1"/>
</dbReference>